<dbReference type="Proteomes" id="UP000184048">
    <property type="component" value="Unassembled WGS sequence"/>
</dbReference>
<evidence type="ECO:0000313" key="2">
    <source>
        <dbReference type="EMBL" id="SHE87626.1"/>
    </source>
</evidence>
<dbReference type="InterPro" id="IPR009207">
    <property type="entry name" value="SET7_MeTrfase"/>
</dbReference>
<feature type="domain" description="SET" evidence="1">
    <location>
        <begin position="14"/>
        <end position="123"/>
    </location>
</feature>
<accession>A0A1M4X2F9</accession>
<dbReference type="EMBL" id="FQUU01000004">
    <property type="protein sequence ID" value="SHE87626.1"/>
    <property type="molecule type" value="Genomic_DNA"/>
</dbReference>
<dbReference type="InterPro" id="IPR046341">
    <property type="entry name" value="SET_dom_sf"/>
</dbReference>
<dbReference type="GO" id="GO:0062122">
    <property type="term" value="F:histone H3K37 methyltransferase activity"/>
    <property type="evidence" value="ECO:0007669"/>
    <property type="project" value="InterPro"/>
</dbReference>
<proteinExistence type="predicted"/>
<dbReference type="Pfam" id="PF00856">
    <property type="entry name" value="SET"/>
    <property type="match status" value="1"/>
</dbReference>
<evidence type="ECO:0000259" key="1">
    <source>
        <dbReference type="PROSITE" id="PS50280"/>
    </source>
</evidence>
<sequence>MQNSKRVGNNFISEDIYVDKSKDMGRGVFTRCFLKPNTIIEISPVIVMSAKDRELIDQTLLHDYIFEWGEKRQECCMALGYIPLYNHSYKSNCEYEMNFKKQTITVKTVKAVEPGEELFINYNGDWNNELRVWFDKPQP</sequence>
<dbReference type="RefSeq" id="WP_245793028.1">
    <property type="nucleotide sequence ID" value="NZ_FQUU01000004.1"/>
</dbReference>
<dbReference type="Gene3D" id="2.170.270.10">
    <property type="entry name" value="SET domain"/>
    <property type="match status" value="1"/>
</dbReference>
<dbReference type="PIRSF" id="PIRSF022536">
    <property type="entry name" value="A612L_SET"/>
    <property type="match status" value="1"/>
</dbReference>
<organism evidence="2 3">
    <name type="scientific">Flavisolibacter ginsengisoli DSM 18119</name>
    <dbReference type="NCBI Taxonomy" id="1121884"/>
    <lineage>
        <taxon>Bacteria</taxon>
        <taxon>Pseudomonadati</taxon>
        <taxon>Bacteroidota</taxon>
        <taxon>Chitinophagia</taxon>
        <taxon>Chitinophagales</taxon>
        <taxon>Chitinophagaceae</taxon>
        <taxon>Flavisolibacter</taxon>
    </lineage>
</organism>
<protein>
    <recommendedName>
        <fullName evidence="1">SET domain-containing protein</fullName>
    </recommendedName>
</protein>
<dbReference type="SUPFAM" id="SSF82199">
    <property type="entry name" value="SET domain"/>
    <property type="match status" value="1"/>
</dbReference>
<evidence type="ECO:0000313" key="3">
    <source>
        <dbReference type="Proteomes" id="UP000184048"/>
    </source>
</evidence>
<dbReference type="STRING" id="1121884.SAMN02745131_01307"/>
<dbReference type="CDD" id="cd10540">
    <property type="entry name" value="SET_SpSet7-like"/>
    <property type="match status" value="1"/>
</dbReference>
<dbReference type="AlphaFoldDB" id="A0A1M4X2F9"/>
<name>A0A1M4X2F9_9BACT</name>
<keyword evidence="3" id="KW-1185">Reference proteome</keyword>
<gene>
    <name evidence="2" type="ORF">SAMN02745131_01307</name>
</gene>
<dbReference type="PROSITE" id="PS50280">
    <property type="entry name" value="SET"/>
    <property type="match status" value="1"/>
</dbReference>
<dbReference type="SMART" id="SM00317">
    <property type="entry name" value="SET"/>
    <property type="match status" value="1"/>
</dbReference>
<reference evidence="2 3" key="1">
    <citation type="submission" date="2016-11" db="EMBL/GenBank/DDBJ databases">
        <authorList>
            <person name="Jaros S."/>
            <person name="Januszkiewicz K."/>
            <person name="Wedrychowicz H."/>
        </authorList>
    </citation>
    <scope>NUCLEOTIDE SEQUENCE [LARGE SCALE GENOMIC DNA]</scope>
    <source>
        <strain evidence="2 3">DSM 18119</strain>
    </source>
</reference>
<dbReference type="InterPro" id="IPR001214">
    <property type="entry name" value="SET_dom"/>
</dbReference>